<feature type="region of interest" description="Disordered" evidence="2">
    <location>
        <begin position="386"/>
        <end position="411"/>
    </location>
</feature>
<dbReference type="InterPro" id="IPR011009">
    <property type="entry name" value="Kinase-like_dom_sf"/>
</dbReference>
<dbReference type="Proteomes" id="UP000289340">
    <property type="component" value="Chromosome 11"/>
</dbReference>
<comment type="similarity">
    <text evidence="1">Belongs to the choline/ethanolamine kinase family.</text>
</comment>
<dbReference type="EMBL" id="QZWG01000011">
    <property type="protein sequence ID" value="RZB81776.1"/>
    <property type="molecule type" value="Genomic_DNA"/>
</dbReference>
<organism evidence="3 4">
    <name type="scientific">Glycine soja</name>
    <name type="common">Wild soybean</name>
    <dbReference type="NCBI Taxonomy" id="3848"/>
    <lineage>
        <taxon>Eukaryota</taxon>
        <taxon>Viridiplantae</taxon>
        <taxon>Streptophyta</taxon>
        <taxon>Embryophyta</taxon>
        <taxon>Tracheophyta</taxon>
        <taxon>Spermatophyta</taxon>
        <taxon>Magnoliopsida</taxon>
        <taxon>eudicotyledons</taxon>
        <taxon>Gunneridae</taxon>
        <taxon>Pentapetalae</taxon>
        <taxon>rosids</taxon>
        <taxon>fabids</taxon>
        <taxon>Fabales</taxon>
        <taxon>Fabaceae</taxon>
        <taxon>Papilionoideae</taxon>
        <taxon>50 kb inversion clade</taxon>
        <taxon>NPAAA clade</taxon>
        <taxon>indigoferoid/millettioid clade</taxon>
        <taxon>Phaseoleae</taxon>
        <taxon>Glycine</taxon>
        <taxon>Glycine subgen. Soja</taxon>
    </lineage>
</organism>
<dbReference type="GO" id="GO:0006646">
    <property type="term" value="P:phosphatidylethanolamine biosynthetic process"/>
    <property type="evidence" value="ECO:0007669"/>
    <property type="project" value="TreeGrafter"/>
</dbReference>
<dbReference type="Gramene" id="XM_028332358.1">
    <property type="protein sequence ID" value="XP_028188159.1"/>
    <property type="gene ID" value="LOC114374684"/>
</dbReference>
<reference evidence="3 4" key="1">
    <citation type="submission" date="2018-09" db="EMBL/GenBank/DDBJ databases">
        <title>A high-quality reference genome of wild soybean provides a powerful tool to mine soybean genomes.</title>
        <authorList>
            <person name="Xie M."/>
            <person name="Chung C.Y.L."/>
            <person name="Li M.-W."/>
            <person name="Wong F.-L."/>
            <person name="Chan T.-F."/>
            <person name="Lam H.-M."/>
        </authorList>
    </citation>
    <scope>NUCLEOTIDE SEQUENCE [LARGE SCALE GENOMIC DNA]</scope>
    <source>
        <strain evidence="4">cv. W05</strain>
        <tissue evidence="3">Hypocotyl of etiolated seedlings</tissue>
    </source>
</reference>
<dbReference type="GO" id="GO:0005737">
    <property type="term" value="C:cytoplasm"/>
    <property type="evidence" value="ECO:0007669"/>
    <property type="project" value="TreeGrafter"/>
</dbReference>
<comment type="caution">
    <text evidence="3">The sequence shown here is derived from an EMBL/GenBank/DDBJ whole genome shotgun (WGS) entry which is preliminary data.</text>
</comment>
<dbReference type="GO" id="GO:0004103">
    <property type="term" value="F:choline kinase activity"/>
    <property type="evidence" value="ECO:0007669"/>
    <property type="project" value="TreeGrafter"/>
</dbReference>
<protein>
    <submittedName>
        <fullName evidence="3">Putative choline kinase 2</fullName>
    </submittedName>
</protein>
<dbReference type="PANTHER" id="PTHR22603">
    <property type="entry name" value="CHOLINE/ETHANOALAMINE KINASE"/>
    <property type="match status" value="1"/>
</dbReference>
<gene>
    <name evidence="3" type="ORF">D0Y65_031152</name>
</gene>
<keyword evidence="4" id="KW-1185">Reference proteome</keyword>
<feature type="compositionally biased region" description="Polar residues" evidence="2">
    <location>
        <begin position="394"/>
        <end position="411"/>
    </location>
</feature>
<sequence>MGATEEALQNLVNVNVVDAENPKNIKVSGTEDSVVNDKELGAKETPIKDKKDSIPGEVKEMLKSLASEWENVVDINALQVIPLKGAMTNEVFQIKWQTTAGESSRKVLLRTYGEGTGIFFDRDVEVTTFEFMSKSGQGPSLLGRFANGRIEEFINARTLSASDLRDPSISALIAAKLKEFHDLDMPGPKTVNLWDRLRNWLSEAKRLCSPEEAEAFHLDTMDKEISALEIFLSDTHQRIGFCHNDLQYGNIMFDEESSSVTIIDYEYANYNPVAYDIANHFNEMAANYHTDTPHVLDFTKYPDLEERRRFAHAYLSSSGEQPSDTEVEQLLDDIEKYALANHILWGVWGIISEHVNKIDFDYKEYAKQRLQEYWSRKTCLLGSHEYSSHDNATKGEQTLTSTTNRKPAKRNSVSNKLKKIFGLGFFRSKH</sequence>
<dbReference type="AlphaFoldDB" id="A0A445I6W0"/>
<evidence type="ECO:0000256" key="1">
    <source>
        <dbReference type="ARBA" id="ARBA00038211"/>
    </source>
</evidence>
<dbReference type="SUPFAM" id="SSF56112">
    <property type="entry name" value="Protein kinase-like (PK-like)"/>
    <property type="match status" value="1"/>
</dbReference>
<dbReference type="GO" id="GO:0004305">
    <property type="term" value="F:ethanolamine kinase activity"/>
    <property type="evidence" value="ECO:0007669"/>
    <property type="project" value="TreeGrafter"/>
</dbReference>
<proteinExistence type="inferred from homology"/>
<dbReference type="Pfam" id="PF01633">
    <property type="entry name" value="Choline_kinase"/>
    <property type="match status" value="1"/>
</dbReference>
<dbReference type="Gene3D" id="3.90.1200.10">
    <property type="match status" value="1"/>
</dbReference>
<evidence type="ECO:0000256" key="2">
    <source>
        <dbReference type="SAM" id="MobiDB-lite"/>
    </source>
</evidence>
<evidence type="ECO:0000313" key="3">
    <source>
        <dbReference type="EMBL" id="RZB81776.1"/>
    </source>
</evidence>
<dbReference type="CDD" id="cd05157">
    <property type="entry name" value="ETNK_euk"/>
    <property type="match status" value="1"/>
</dbReference>
<keyword evidence="3" id="KW-0418">Kinase</keyword>
<name>A0A445I6W0_GLYSO</name>
<dbReference type="Gene3D" id="3.30.200.20">
    <property type="entry name" value="Phosphorylase Kinase, domain 1"/>
    <property type="match status" value="1"/>
</dbReference>
<keyword evidence="3" id="KW-0808">Transferase</keyword>
<dbReference type="PANTHER" id="PTHR22603:SF81">
    <property type="entry name" value="CHOLINE KINASE 2-RELATED"/>
    <property type="match status" value="1"/>
</dbReference>
<accession>A0A445I6W0</accession>
<evidence type="ECO:0000313" key="4">
    <source>
        <dbReference type="Proteomes" id="UP000289340"/>
    </source>
</evidence>